<dbReference type="KEGG" id="vfa:MM35RIKEN_17160"/>
<keyword evidence="2" id="KW-0614">Plasmid</keyword>
<reference evidence="2" key="1">
    <citation type="submission" date="2020-09" db="EMBL/GenBank/DDBJ databases">
        <title>New species isolated from human feces.</title>
        <authorList>
            <person name="Kitahara M."/>
            <person name="Shigeno Y."/>
            <person name="Shime M."/>
            <person name="Matsumoto Y."/>
            <person name="Nakamura S."/>
            <person name="Motooka D."/>
            <person name="Fukuoka S."/>
            <person name="Nishikawa H."/>
            <person name="Benno Y."/>
        </authorList>
    </citation>
    <scope>NUCLEOTIDE SEQUENCE</scope>
    <source>
        <strain evidence="2">MM35</strain>
        <plasmid evidence="2">pMM35_01</plasmid>
    </source>
</reference>
<evidence type="ECO:0000313" key="3">
    <source>
        <dbReference type="Proteomes" id="UP000681343"/>
    </source>
</evidence>
<evidence type="ECO:0000259" key="1">
    <source>
        <dbReference type="Pfam" id="PF13443"/>
    </source>
</evidence>
<feature type="domain" description="HTH cro/C1-type" evidence="1">
    <location>
        <begin position="10"/>
        <end position="65"/>
    </location>
</feature>
<dbReference type="AlphaFoldDB" id="A0A810PUX7"/>
<dbReference type="Pfam" id="PF13443">
    <property type="entry name" value="HTH_26"/>
    <property type="match status" value="1"/>
</dbReference>
<evidence type="ECO:0000313" key="2">
    <source>
        <dbReference type="EMBL" id="BCK79524.1"/>
    </source>
</evidence>
<keyword evidence="3" id="KW-1185">Reference proteome</keyword>
<dbReference type="RefSeq" id="WP_212821167.1">
    <property type="nucleotide sequence ID" value="NZ_AP023416.1"/>
</dbReference>
<proteinExistence type="predicted"/>
<name>A0A810PUX7_9FIRM</name>
<geneLocation type="plasmid" evidence="2 3">
    <name>pMM35_01</name>
</geneLocation>
<accession>A0A810PUX7</accession>
<sequence>MISYEPLFRTMEEKGVTSYRLGKLGFPLSNFYAMKHGDNVSTHTINQLCRLLQCRVQDVMEYIDEE</sequence>
<dbReference type="EMBL" id="AP023416">
    <property type="protein sequence ID" value="BCK79524.1"/>
    <property type="molecule type" value="Genomic_DNA"/>
</dbReference>
<organism evidence="2 3">
    <name type="scientific">Vescimonas fastidiosa</name>
    <dbReference type="NCBI Taxonomy" id="2714353"/>
    <lineage>
        <taxon>Bacteria</taxon>
        <taxon>Bacillati</taxon>
        <taxon>Bacillota</taxon>
        <taxon>Clostridia</taxon>
        <taxon>Eubacteriales</taxon>
        <taxon>Oscillospiraceae</taxon>
        <taxon>Vescimonas</taxon>
    </lineage>
</organism>
<gene>
    <name evidence="2" type="ORF">MM35RIKEN_17160</name>
</gene>
<dbReference type="Proteomes" id="UP000681343">
    <property type="component" value="Plasmid pMM35_01"/>
</dbReference>
<dbReference type="InterPro" id="IPR001387">
    <property type="entry name" value="Cro/C1-type_HTH"/>
</dbReference>
<protein>
    <recommendedName>
        <fullName evidence="1">HTH cro/C1-type domain-containing protein</fullName>
    </recommendedName>
</protein>